<dbReference type="EMBL" id="CP036343">
    <property type="protein sequence ID" value="QDT88466.1"/>
    <property type="molecule type" value="Genomic_DNA"/>
</dbReference>
<keyword evidence="2" id="KW-1185">Reference proteome</keyword>
<evidence type="ECO:0000313" key="1">
    <source>
        <dbReference type="EMBL" id="QDT88466.1"/>
    </source>
</evidence>
<dbReference type="Proteomes" id="UP000316855">
    <property type="component" value="Chromosome"/>
</dbReference>
<gene>
    <name evidence="1" type="ORF">Pan161_00820</name>
</gene>
<accession>A0A517V635</accession>
<dbReference type="KEGG" id="gax:Pan161_00820"/>
<proteinExistence type="predicted"/>
<dbReference type="AlphaFoldDB" id="A0A517V635"/>
<evidence type="ECO:0000313" key="2">
    <source>
        <dbReference type="Proteomes" id="UP000316855"/>
    </source>
</evidence>
<organism evidence="1 2">
    <name type="scientific">Gimesia algae</name>
    <dbReference type="NCBI Taxonomy" id="2527971"/>
    <lineage>
        <taxon>Bacteria</taxon>
        <taxon>Pseudomonadati</taxon>
        <taxon>Planctomycetota</taxon>
        <taxon>Planctomycetia</taxon>
        <taxon>Planctomycetales</taxon>
        <taxon>Planctomycetaceae</taxon>
        <taxon>Gimesia</taxon>
    </lineage>
</organism>
<protein>
    <submittedName>
        <fullName evidence="1">Uncharacterized protein</fullName>
    </submittedName>
</protein>
<name>A0A517V635_9PLAN</name>
<sequence length="63" mass="7306">MYAAGFGKTSKIRGKAKQIISQIRSNRNCVEIRVNCHCYFSVRTNTSMELMFVLNSHEVYLLF</sequence>
<reference evidence="1 2" key="1">
    <citation type="submission" date="2019-02" db="EMBL/GenBank/DDBJ databases">
        <title>Deep-cultivation of Planctomycetes and their phenomic and genomic characterization uncovers novel biology.</title>
        <authorList>
            <person name="Wiegand S."/>
            <person name="Jogler M."/>
            <person name="Boedeker C."/>
            <person name="Pinto D."/>
            <person name="Vollmers J."/>
            <person name="Rivas-Marin E."/>
            <person name="Kohn T."/>
            <person name="Peeters S.H."/>
            <person name="Heuer A."/>
            <person name="Rast P."/>
            <person name="Oberbeckmann S."/>
            <person name="Bunk B."/>
            <person name="Jeske O."/>
            <person name="Meyerdierks A."/>
            <person name="Storesund J.E."/>
            <person name="Kallscheuer N."/>
            <person name="Luecker S."/>
            <person name="Lage O.M."/>
            <person name="Pohl T."/>
            <person name="Merkel B.J."/>
            <person name="Hornburger P."/>
            <person name="Mueller R.-W."/>
            <person name="Bruemmer F."/>
            <person name="Labrenz M."/>
            <person name="Spormann A.M."/>
            <person name="Op den Camp H."/>
            <person name="Overmann J."/>
            <person name="Amann R."/>
            <person name="Jetten M.S.M."/>
            <person name="Mascher T."/>
            <person name="Medema M.H."/>
            <person name="Devos D.P."/>
            <person name="Kaster A.-K."/>
            <person name="Ovreas L."/>
            <person name="Rohde M."/>
            <person name="Galperin M.Y."/>
            <person name="Jogler C."/>
        </authorList>
    </citation>
    <scope>NUCLEOTIDE SEQUENCE [LARGE SCALE GENOMIC DNA]</scope>
    <source>
        <strain evidence="1 2">Pan161</strain>
    </source>
</reference>